<feature type="transmembrane region" description="Helical" evidence="6">
    <location>
        <begin position="157"/>
        <end position="176"/>
    </location>
</feature>
<dbReference type="EMBL" id="JAATJH010000002">
    <property type="protein sequence ID" value="NJC26110.1"/>
    <property type="molecule type" value="Genomic_DNA"/>
</dbReference>
<keyword evidence="5 6" id="KW-0472">Membrane</keyword>
<keyword evidence="4 6" id="KW-1133">Transmembrane helix</keyword>
<keyword evidence="3 6" id="KW-0812">Transmembrane</keyword>
<evidence type="ECO:0000313" key="7">
    <source>
        <dbReference type="EMBL" id="NJC26110.1"/>
    </source>
</evidence>
<evidence type="ECO:0000256" key="3">
    <source>
        <dbReference type="ARBA" id="ARBA00022692"/>
    </source>
</evidence>
<gene>
    <name evidence="7" type="ORF">GGR27_001609</name>
</gene>
<feature type="transmembrane region" description="Helical" evidence="6">
    <location>
        <begin position="343"/>
        <end position="364"/>
    </location>
</feature>
<feature type="transmembrane region" description="Helical" evidence="6">
    <location>
        <begin position="311"/>
        <end position="331"/>
    </location>
</feature>
<dbReference type="PANTHER" id="PTHR30250">
    <property type="entry name" value="PST FAMILY PREDICTED COLANIC ACID TRANSPORTER"/>
    <property type="match status" value="1"/>
</dbReference>
<name>A0ABX0XA55_9BACT</name>
<evidence type="ECO:0000256" key="1">
    <source>
        <dbReference type="ARBA" id="ARBA00004651"/>
    </source>
</evidence>
<dbReference type="PANTHER" id="PTHR30250:SF26">
    <property type="entry name" value="PSMA PROTEIN"/>
    <property type="match status" value="1"/>
</dbReference>
<comment type="caution">
    <text evidence="7">The sequence shown here is derived from an EMBL/GenBank/DDBJ whole genome shotgun (WGS) entry which is preliminary data.</text>
</comment>
<feature type="transmembrane region" description="Helical" evidence="6">
    <location>
        <begin position="12"/>
        <end position="32"/>
    </location>
</feature>
<keyword evidence="8" id="KW-1185">Reference proteome</keyword>
<feature type="transmembrane region" description="Helical" evidence="6">
    <location>
        <begin position="469"/>
        <end position="491"/>
    </location>
</feature>
<evidence type="ECO:0000256" key="4">
    <source>
        <dbReference type="ARBA" id="ARBA00022989"/>
    </source>
</evidence>
<proteinExistence type="predicted"/>
<protein>
    <submittedName>
        <fullName evidence="7">O-antigen/teichoic acid export membrane protein</fullName>
    </submittedName>
</protein>
<reference evidence="7 8" key="1">
    <citation type="submission" date="2020-03" db="EMBL/GenBank/DDBJ databases">
        <title>Genomic Encyclopedia of Type Strains, Phase IV (KMG-IV): sequencing the most valuable type-strain genomes for metagenomic binning, comparative biology and taxonomic classification.</title>
        <authorList>
            <person name="Goeker M."/>
        </authorList>
    </citation>
    <scope>NUCLEOTIDE SEQUENCE [LARGE SCALE GENOMIC DNA]</scope>
    <source>
        <strain evidence="7 8">DSM 105096</strain>
    </source>
</reference>
<organism evidence="7 8">
    <name type="scientific">Neolewinella antarctica</name>
    <dbReference type="NCBI Taxonomy" id="442734"/>
    <lineage>
        <taxon>Bacteria</taxon>
        <taxon>Pseudomonadati</taxon>
        <taxon>Bacteroidota</taxon>
        <taxon>Saprospiria</taxon>
        <taxon>Saprospirales</taxon>
        <taxon>Lewinellaceae</taxon>
        <taxon>Neolewinella</taxon>
    </lineage>
</organism>
<sequence length="505" mass="56779">MKKFLVDAGSNYIVYGLQLLIGLFSIPVYLNAYGEELYGVYLLSIGLASTLMVLEFGSGKALARYVAEFREDNNVEKYGLALKTCGTITIVSSLLIGCIFFILAFGRGYVFNISPKFSDDAFWLLSGAGIYSIILLIGQLSQSMLKGAGVFFRRNVLAVWQLLVQALLLGLVYFYSLSIYGLMVGMILLLLISVLLDLITIRKEAAYLVRFDLVRNVEEKSIIDGEIWKYAKETFYLSVVNFFTQNSDQLIIAFFLDVKYVTIYTIITKPYNVIKSLISKGAIILLPHYVRINISQGRKVLDKFAREGGRMMGLLLAMVIGPSIVLLPLLIELWLGTHQYAEYVVYGQLLLGATILKNIPLMIYQALYFVGETKRLFRIEVIVVSINLTTSLILINTIGVGGVILGTCLQILVSAPLLLYRNPNSHLHEKSKNKGIYRDCFLATFFVMGMTAFSVLMEGYFPSVTNEKIWMLLIVCIITACLIIFTFKGFIERRILLMRNILRAT</sequence>
<comment type="subcellular location">
    <subcellularLocation>
        <location evidence="1">Cell membrane</location>
        <topology evidence="1">Multi-pass membrane protein</topology>
    </subcellularLocation>
</comment>
<feature type="transmembrane region" description="Helical" evidence="6">
    <location>
        <begin position="401"/>
        <end position="420"/>
    </location>
</feature>
<feature type="transmembrane region" description="Helical" evidence="6">
    <location>
        <begin position="182"/>
        <end position="201"/>
    </location>
</feature>
<dbReference type="RefSeq" id="WP_168036868.1">
    <property type="nucleotide sequence ID" value="NZ_JAATJH010000002.1"/>
</dbReference>
<feature type="transmembrane region" description="Helical" evidence="6">
    <location>
        <begin position="38"/>
        <end position="57"/>
    </location>
</feature>
<accession>A0ABX0XA55</accession>
<evidence type="ECO:0000256" key="6">
    <source>
        <dbReference type="SAM" id="Phobius"/>
    </source>
</evidence>
<evidence type="ECO:0000256" key="2">
    <source>
        <dbReference type="ARBA" id="ARBA00022475"/>
    </source>
</evidence>
<evidence type="ECO:0000313" key="8">
    <source>
        <dbReference type="Proteomes" id="UP000770785"/>
    </source>
</evidence>
<keyword evidence="2" id="KW-1003">Cell membrane</keyword>
<dbReference type="Proteomes" id="UP000770785">
    <property type="component" value="Unassembled WGS sequence"/>
</dbReference>
<feature type="transmembrane region" description="Helical" evidence="6">
    <location>
        <begin position="78"/>
        <end position="102"/>
    </location>
</feature>
<feature type="transmembrane region" description="Helical" evidence="6">
    <location>
        <begin position="376"/>
        <end position="395"/>
    </location>
</feature>
<dbReference type="InterPro" id="IPR050833">
    <property type="entry name" value="Poly_Biosynth_Transport"/>
</dbReference>
<feature type="transmembrane region" description="Helical" evidence="6">
    <location>
        <begin position="122"/>
        <end position="145"/>
    </location>
</feature>
<evidence type="ECO:0000256" key="5">
    <source>
        <dbReference type="ARBA" id="ARBA00023136"/>
    </source>
</evidence>
<feature type="transmembrane region" description="Helical" evidence="6">
    <location>
        <begin position="440"/>
        <end position="457"/>
    </location>
</feature>